<organism evidence="3 4">
    <name type="scientific">Deinococcus gobiensis (strain DSM 21396 / JCM 16679 / CGMCC 1.7299 / I-0)</name>
    <dbReference type="NCBI Taxonomy" id="745776"/>
    <lineage>
        <taxon>Bacteria</taxon>
        <taxon>Thermotogati</taxon>
        <taxon>Deinococcota</taxon>
        <taxon>Deinococci</taxon>
        <taxon>Deinococcales</taxon>
        <taxon>Deinococcaceae</taxon>
        <taxon>Deinococcus</taxon>
    </lineage>
</organism>
<dbReference type="SMART" id="SM00267">
    <property type="entry name" value="GGDEF"/>
    <property type="match status" value="1"/>
</dbReference>
<dbReference type="Pfam" id="PF13424">
    <property type="entry name" value="TPR_12"/>
    <property type="match status" value="1"/>
</dbReference>
<evidence type="ECO:0000256" key="1">
    <source>
        <dbReference type="SAM" id="Coils"/>
    </source>
</evidence>
<dbReference type="SUPFAM" id="SSF48452">
    <property type="entry name" value="TPR-like"/>
    <property type="match status" value="1"/>
</dbReference>
<dbReference type="AlphaFoldDB" id="H8GVL2"/>
<dbReference type="PROSITE" id="PS50887">
    <property type="entry name" value="GGDEF"/>
    <property type="match status" value="1"/>
</dbReference>
<keyword evidence="1" id="KW-0175">Coiled coil</keyword>
<evidence type="ECO:0000313" key="4">
    <source>
        <dbReference type="Proteomes" id="UP000007575"/>
    </source>
</evidence>
<dbReference type="Pfam" id="PF00990">
    <property type="entry name" value="GGDEF"/>
    <property type="match status" value="1"/>
</dbReference>
<dbReference type="eggNOG" id="COG3706">
    <property type="taxonomic scope" value="Bacteria"/>
</dbReference>
<evidence type="ECO:0000313" key="3">
    <source>
        <dbReference type="EMBL" id="AFD25574.1"/>
    </source>
</evidence>
<dbReference type="PATRIC" id="fig|745776.4.peg.1693"/>
<accession>H8GVL2</accession>
<feature type="domain" description="GGDEF" evidence="2">
    <location>
        <begin position="368"/>
        <end position="495"/>
    </location>
</feature>
<dbReference type="InterPro" id="IPR011990">
    <property type="entry name" value="TPR-like_helical_dom_sf"/>
</dbReference>
<dbReference type="InterPro" id="IPR029787">
    <property type="entry name" value="Nucleotide_cyclase"/>
</dbReference>
<dbReference type="Gene3D" id="3.30.70.270">
    <property type="match status" value="1"/>
</dbReference>
<dbReference type="STRING" id="745776.DGo_CA1647"/>
<dbReference type="KEGG" id="dgo:DGo_CA1647"/>
<dbReference type="CDD" id="cd01949">
    <property type="entry name" value="GGDEF"/>
    <property type="match status" value="1"/>
</dbReference>
<dbReference type="EMBL" id="CP002191">
    <property type="protein sequence ID" value="AFD25574.1"/>
    <property type="molecule type" value="Genomic_DNA"/>
</dbReference>
<dbReference type="GO" id="GO:0052621">
    <property type="term" value="F:diguanylate cyclase activity"/>
    <property type="evidence" value="ECO:0007669"/>
    <property type="project" value="TreeGrafter"/>
</dbReference>
<protein>
    <submittedName>
        <fullName evidence="3">Sensory box-containing diguanylate cyclase, putative</fullName>
    </submittedName>
</protein>
<dbReference type="HOGENOM" id="CLU_494966_0_0_0"/>
<feature type="coiled-coil region" evidence="1">
    <location>
        <begin position="306"/>
        <end position="342"/>
    </location>
</feature>
<gene>
    <name evidence="3" type="ordered locus">DGo_CA1647</name>
</gene>
<name>H8GVL2_DEIGI</name>
<dbReference type="InterPro" id="IPR043128">
    <property type="entry name" value="Rev_trsase/Diguanyl_cyclase"/>
</dbReference>
<dbReference type="PANTHER" id="PTHR45138">
    <property type="entry name" value="REGULATORY COMPONENTS OF SENSORY TRANSDUCTION SYSTEM"/>
    <property type="match status" value="1"/>
</dbReference>
<sequence>MTLMTPPARDLHRAWSLRMSDPALAAQVAAPWAQEAGHAVLRAYALWAAGDPDGALETLEQAEPDLRAAGEELWRARALGLRGDVLIGLGQPQEALDCFQAQLALAQEVGDLEMQGMAHNDTGVILIWNDPQRARQRFQLAYDLFATAPHEQANWGLAAFNLSVAYWELGERDLSDRYLAEAQERVRAARAWPYWAGVVSQRAQRLGEAGETALARQLFREADTLDMPPESRDHLRFFEAKTETLHGDAARGLALLEALRPWTLRRQDMLDDYLDVLARAQRRLGDPAAAYDTMRELLAAVQARHAREQATQLRRLEAQHRAEEAQRAVSHLSRLHQEAQSLNLRDELTGLSNRRGLLEWRQARPPGEVFTLAFLDIDRFKGINDRHGHQQGDEVIRTVAELLLGAARPGDLCARLGGDEFVFACWTADVAQVAAQMERVAEQCRAAPWPVGLHVSLSIGVAGGRGPTETQLDAADRQMYRAKQAGGARVYAAPGPDPVP</sequence>
<dbReference type="Gene3D" id="1.25.40.10">
    <property type="entry name" value="Tetratricopeptide repeat domain"/>
    <property type="match status" value="1"/>
</dbReference>
<proteinExistence type="predicted"/>
<keyword evidence="4" id="KW-1185">Reference proteome</keyword>
<evidence type="ECO:0000259" key="2">
    <source>
        <dbReference type="PROSITE" id="PS50887"/>
    </source>
</evidence>
<dbReference type="SUPFAM" id="SSF55073">
    <property type="entry name" value="Nucleotide cyclase"/>
    <property type="match status" value="1"/>
</dbReference>
<dbReference type="InterPro" id="IPR050469">
    <property type="entry name" value="Diguanylate_Cyclase"/>
</dbReference>
<dbReference type="InterPro" id="IPR000160">
    <property type="entry name" value="GGDEF_dom"/>
</dbReference>
<dbReference type="Proteomes" id="UP000007575">
    <property type="component" value="Chromosome"/>
</dbReference>
<reference evidence="3 4" key="1">
    <citation type="journal article" date="2012" name="PLoS ONE">
        <title>Genome sequence and transcriptome analysis of the radioresistant bacterium Deinococcus gobiensis: insights into the extreme environmental adaptations.</title>
        <authorList>
            <person name="Yuan M."/>
            <person name="Chen M."/>
            <person name="Zhang W."/>
            <person name="Lu W."/>
            <person name="Wang J."/>
            <person name="Yang M."/>
            <person name="Zhao P."/>
            <person name="Tang R."/>
            <person name="Li X."/>
            <person name="Hao Y."/>
            <person name="Zhou Z."/>
            <person name="Zhan Y."/>
            <person name="Yu H."/>
            <person name="Teng C."/>
            <person name="Yan Y."/>
            <person name="Ping S."/>
            <person name="Wang Y."/>
            <person name="Lin M."/>
        </authorList>
    </citation>
    <scope>NUCLEOTIDE SEQUENCE [LARGE SCALE GENOMIC DNA]</scope>
    <source>
        <strain evidence="3 4">I-0</strain>
    </source>
</reference>
<dbReference type="PANTHER" id="PTHR45138:SF9">
    <property type="entry name" value="DIGUANYLATE CYCLASE DGCM-RELATED"/>
    <property type="match status" value="1"/>
</dbReference>
<dbReference type="NCBIfam" id="TIGR00254">
    <property type="entry name" value="GGDEF"/>
    <property type="match status" value="1"/>
</dbReference>